<feature type="signal peptide" evidence="1">
    <location>
        <begin position="1"/>
        <end position="19"/>
    </location>
</feature>
<dbReference type="Gene3D" id="2.60.40.1190">
    <property type="match status" value="1"/>
</dbReference>
<evidence type="ECO:0000313" key="4">
    <source>
        <dbReference type="Proteomes" id="UP000468581"/>
    </source>
</evidence>
<feature type="domain" description="DUF5916" evidence="2">
    <location>
        <begin position="230"/>
        <end position="806"/>
    </location>
</feature>
<proteinExistence type="predicted"/>
<sequence>MLQKTLVLIFLLSTLSLFSQTDRKSLKATRIDNAPKIDGKLDDEVWADLPAYGDFFMFQPSNTGTERETHKTQVKMAYDDKAVYFAVYLYDNEPDRILKQFSQRDNIFVQSDFFSVNINTLNDGINETVFYVTSAGTIGDSRRENNREDFSFNAVFQCNISYDEKGWYAEYRIPYNALRFPEVEVQNWSINFFRQVRHINESYSWNYVDRQVGSRTQYSGTVTGLTDIDPPFRLILFPFAQGSASTFDGTRSTDFSAGLDVKYGLSDNFTLDATLIPDFGQAAFDNVELNLGPFEQIFSENRQFFTEGTELFNRGGLFFSRRIGNAPTRRGAVSDQLEENEEIIDNPDDVNLLNAVKISGRTKNKLGIGFLNAITERTNATVRDTITGDIREVTTESFTNYNILVFDQQFNQNSSVSLINTNVTRAGDFRDANVTGLLFNLSNKQNSYNLDGGIRYSHVKDLDGTTTGIRTNLGIRKTKGNFRWRLANFLADTNYNSNDFGILFRNNFNNFMGEISYEIFKPTKRFNRYRLSLRVNHRRLFDPSVVTRNSISFNSFFSTPKRFSFGLNANYNSDDDDYFEPRIEGRFVTFSSNFGGSAFVSSDFRKKFAYDINVGYRSWFADPQVNYSLRVSPRYRFSDHFLLIWSTDISKQDNNFGYISDDGTDVFLGQRDITRVENSMQASYNFNPYKAINLRFRNFWSTADYSDDIFFILNDDGSRSETDFDISENNPNTNFNIWNLDLSFNWRFAPGSEAILLYRNAIFNQDDQSQINYSRSLSNLFDQPIRHTLSLRIVYFLDVNNIRNAFKS</sequence>
<dbReference type="SUPFAM" id="SSF49344">
    <property type="entry name" value="CBD9-like"/>
    <property type="match status" value="1"/>
</dbReference>
<dbReference type="RefSeq" id="WP_163606977.1">
    <property type="nucleotide sequence ID" value="NZ_JAABOO010000002.1"/>
</dbReference>
<name>A0A6P0UMW6_9FLAO</name>
<reference evidence="3 4" key="1">
    <citation type="submission" date="2020-01" db="EMBL/GenBank/DDBJ databases">
        <title>Leptobacterium flavescens.</title>
        <authorList>
            <person name="Wang G."/>
        </authorList>
    </citation>
    <scope>NUCLEOTIDE SEQUENCE [LARGE SCALE GENOMIC DNA]</scope>
    <source>
        <strain evidence="3 4">KCTC 22160</strain>
    </source>
</reference>
<keyword evidence="4" id="KW-1185">Reference proteome</keyword>
<evidence type="ECO:0000313" key="3">
    <source>
        <dbReference type="EMBL" id="NER13810.1"/>
    </source>
</evidence>
<keyword evidence="1" id="KW-0732">Signal</keyword>
<keyword evidence="3" id="KW-0378">Hydrolase</keyword>
<dbReference type="EMBL" id="JAABOO010000002">
    <property type="protein sequence ID" value="NER13810.1"/>
    <property type="molecule type" value="Genomic_DNA"/>
</dbReference>
<gene>
    <name evidence="3" type="ORF">GWK08_10190</name>
</gene>
<dbReference type="GO" id="GO:0016787">
    <property type="term" value="F:hydrolase activity"/>
    <property type="evidence" value="ECO:0007669"/>
    <property type="project" value="UniProtKB-KW"/>
</dbReference>
<feature type="chain" id="PRO_5026973768" evidence="1">
    <location>
        <begin position="20"/>
        <end position="808"/>
    </location>
</feature>
<accession>A0A6P0UMW6</accession>
<dbReference type="AlphaFoldDB" id="A0A6P0UMW6"/>
<protein>
    <submittedName>
        <fullName evidence="3">Hydrolase</fullName>
    </submittedName>
</protein>
<comment type="caution">
    <text evidence="3">The sequence shown here is derived from an EMBL/GenBank/DDBJ whole genome shotgun (WGS) entry which is preliminary data.</text>
</comment>
<evidence type="ECO:0000256" key="1">
    <source>
        <dbReference type="SAM" id="SignalP"/>
    </source>
</evidence>
<dbReference type="Proteomes" id="UP000468581">
    <property type="component" value="Unassembled WGS sequence"/>
</dbReference>
<dbReference type="CDD" id="cd09618">
    <property type="entry name" value="CBM9_like_2"/>
    <property type="match status" value="1"/>
</dbReference>
<evidence type="ECO:0000259" key="2">
    <source>
        <dbReference type="Pfam" id="PF19313"/>
    </source>
</evidence>
<organism evidence="3 4">
    <name type="scientific">Leptobacterium flavescens</name>
    <dbReference type="NCBI Taxonomy" id="472055"/>
    <lineage>
        <taxon>Bacteria</taxon>
        <taxon>Pseudomonadati</taxon>
        <taxon>Bacteroidota</taxon>
        <taxon>Flavobacteriia</taxon>
        <taxon>Flavobacteriales</taxon>
        <taxon>Flavobacteriaceae</taxon>
        <taxon>Leptobacterium</taxon>
    </lineage>
</organism>
<dbReference type="InterPro" id="IPR045670">
    <property type="entry name" value="DUF5916"/>
</dbReference>
<dbReference type="Pfam" id="PF19313">
    <property type="entry name" value="DUF5916"/>
    <property type="match status" value="1"/>
</dbReference>